<dbReference type="PANTHER" id="PTHR42977:SF1">
    <property type="entry name" value="BLR6576 PROTEIN"/>
    <property type="match status" value="1"/>
</dbReference>
<accession>A0ABW8MG20</accession>
<dbReference type="EMBL" id="JBIYDN010000006">
    <property type="protein sequence ID" value="MFK4442624.1"/>
    <property type="molecule type" value="Genomic_DNA"/>
</dbReference>
<dbReference type="PRINTS" id="PR00111">
    <property type="entry name" value="ABHYDROLASE"/>
</dbReference>
<proteinExistence type="predicted"/>
<protein>
    <submittedName>
        <fullName evidence="2">Pimeloyl-ACP methyl ester carboxylesterase</fullName>
    </submittedName>
</protein>
<reference evidence="2 3" key="1">
    <citation type="submission" date="2024-10" db="EMBL/GenBank/DDBJ databases">
        <authorList>
            <person name="Deangelis K."/>
            <person name="Huntemann M."/>
            <person name="Clum A."/>
            <person name="Wang J."/>
            <person name="Palaniappan K."/>
            <person name="Ritter S."/>
            <person name="Chen I.-M."/>
            <person name="Stamatis D."/>
            <person name="Reddy T."/>
            <person name="O'Malley R."/>
            <person name="Daum C."/>
            <person name="Ng V."/>
            <person name="Ivanova N."/>
            <person name="Kyrpides N."/>
            <person name="Woyke T."/>
        </authorList>
    </citation>
    <scope>NUCLEOTIDE SEQUENCE [LARGE SCALE GENOMIC DNA]</scope>
    <source>
        <strain evidence="2 3">GAS97</strain>
    </source>
</reference>
<dbReference type="InterPro" id="IPR051340">
    <property type="entry name" value="Haloalkane_dehalogenase"/>
</dbReference>
<organism evidence="2 3">
    <name type="scientific">Caballeronia udeis</name>
    <dbReference type="NCBI Taxonomy" id="1232866"/>
    <lineage>
        <taxon>Bacteria</taxon>
        <taxon>Pseudomonadati</taxon>
        <taxon>Pseudomonadota</taxon>
        <taxon>Betaproteobacteria</taxon>
        <taxon>Burkholderiales</taxon>
        <taxon>Burkholderiaceae</taxon>
        <taxon>Caballeronia</taxon>
    </lineage>
</organism>
<dbReference type="InterPro" id="IPR029058">
    <property type="entry name" value="AB_hydrolase_fold"/>
</dbReference>
<evidence type="ECO:0000313" key="2">
    <source>
        <dbReference type="EMBL" id="MFK4442624.1"/>
    </source>
</evidence>
<evidence type="ECO:0000259" key="1">
    <source>
        <dbReference type="Pfam" id="PF00561"/>
    </source>
</evidence>
<comment type="caution">
    <text evidence="2">The sequence shown here is derived from an EMBL/GenBank/DDBJ whole genome shotgun (WGS) entry which is preliminary data.</text>
</comment>
<reference evidence="2 3" key="2">
    <citation type="submission" date="2024-11" db="EMBL/GenBank/DDBJ databases">
        <title>Using genomics to understand microbial adaptation to soil warming.</title>
        <authorList>
            <person name="Deangelis K.M. PhD."/>
        </authorList>
    </citation>
    <scope>NUCLEOTIDE SEQUENCE [LARGE SCALE GENOMIC DNA]</scope>
    <source>
        <strain evidence="2 3">GAS97</strain>
    </source>
</reference>
<dbReference type="Proteomes" id="UP001620514">
    <property type="component" value="Unassembled WGS sequence"/>
</dbReference>
<evidence type="ECO:0000313" key="3">
    <source>
        <dbReference type="Proteomes" id="UP001620514"/>
    </source>
</evidence>
<dbReference type="SUPFAM" id="SSF53474">
    <property type="entry name" value="alpha/beta-Hydrolases"/>
    <property type="match status" value="1"/>
</dbReference>
<gene>
    <name evidence="2" type="ORF">ABH943_002640</name>
</gene>
<dbReference type="Gene3D" id="3.40.50.1820">
    <property type="entry name" value="alpha/beta hydrolase"/>
    <property type="match status" value="1"/>
</dbReference>
<dbReference type="Pfam" id="PF00561">
    <property type="entry name" value="Abhydrolase_1"/>
    <property type="match status" value="1"/>
</dbReference>
<keyword evidence="3" id="KW-1185">Reference proteome</keyword>
<feature type="domain" description="AB hydrolase-1" evidence="1">
    <location>
        <begin position="29"/>
        <end position="271"/>
    </location>
</feature>
<sequence>MREPTRYKSVEVDGLQIFYREAGPSAATTILLLHGFPSTSRMYEPLFQRLADRYHLIAPDYPGFGHSDAPPSDKFAYTFDHLATIVDHFAQSVHATSYVLYVQDYGGPVGMRLAMAHPERVKALIIQNATSHEDGLGPLWATRKAFWNDRSKYEAAVEQNLMSLAAAKQRHVGTSPDPSVYDPDLWTGEYAMLSRPGETAIQSDLFYDYRTNVASYPQWQAWLRKAQPKTLVVWGRYDPSQLAAGAVAYARDLPQAEIHVMDAGHFALDLAPDADAIAAWMLDFLGRNGFVVRHACANGR</sequence>
<name>A0ABW8MG20_9BURK</name>
<dbReference type="InterPro" id="IPR000073">
    <property type="entry name" value="AB_hydrolase_1"/>
</dbReference>
<dbReference type="PANTHER" id="PTHR42977">
    <property type="entry name" value="HYDROLASE-RELATED"/>
    <property type="match status" value="1"/>
</dbReference>
<dbReference type="RefSeq" id="WP_404606936.1">
    <property type="nucleotide sequence ID" value="NZ_JBIYDN010000006.1"/>
</dbReference>